<comment type="subunit">
    <text evidence="1">Homodimer.</text>
</comment>
<dbReference type="AlphaFoldDB" id="A0A7J3THB8"/>
<dbReference type="GO" id="GO:0019354">
    <property type="term" value="P:siroheme biosynthetic process"/>
    <property type="evidence" value="ECO:0007669"/>
    <property type="project" value="InterPro"/>
</dbReference>
<keyword evidence="4 7" id="KW-0808">Transferase</keyword>
<dbReference type="Gene3D" id="3.30.950.10">
    <property type="entry name" value="Methyltransferase, Cobalt-precorrin-4 Transmethylase, Domain 2"/>
    <property type="match status" value="1"/>
</dbReference>
<protein>
    <recommendedName>
        <fullName evidence="2">uroporphyrinogen-III C-methyltransferase</fullName>
        <ecNumber evidence="2">2.1.1.107</ecNumber>
    </recommendedName>
</protein>
<evidence type="ECO:0000256" key="3">
    <source>
        <dbReference type="ARBA" id="ARBA00022603"/>
    </source>
</evidence>
<dbReference type="InterPro" id="IPR014776">
    <property type="entry name" value="4pyrrole_Mease_sub2"/>
</dbReference>
<dbReference type="PANTHER" id="PTHR45790:SF3">
    <property type="entry name" value="S-ADENOSYL-L-METHIONINE-DEPENDENT UROPORPHYRINOGEN III METHYLTRANSFERASE, CHLOROPLASTIC"/>
    <property type="match status" value="1"/>
</dbReference>
<dbReference type="InterPro" id="IPR000878">
    <property type="entry name" value="4pyrrol_Mease"/>
</dbReference>
<proteinExistence type="inferred from homology"/>
<dbReference type="NCBIfam" id="TIGR01469">
    <property type="entry name" value="cobA_cysG_Cterm"/>
    <property type="match status" value="1"/>
</dbReference>
<dbReference type="PROSITE" id="PS00839">
    <property type="entry name" value="SUMT_1"/>
    <property type="match status" value="1"/>
</dbReference>
<dbReference type="InterPro" id="IPR050161">
    <property type="entry name" value="Siro_Cobalamin_biosynth"/>
</dbReference>
<dbReference type="FunFam" id="3.40.1010.10:FF:000001">
    <property type="entry name" value="Siroheme synthase"/>
    <property type="match status" value="1"/>
</dbReference>
<evidence type="ECO:0000313" key="9">
    <source>
        <dbReference type="EMBL" id="HHF48016.1"/>
    </source>
</evidence>
<keyword evidence="3 7" id="KW-0489">Methyltransferase</keyword>
<dbReference type="EMBL" id="DRUC01000037">
    <property type="protein sequence ID" value="HHF48016.1"/>
    <property type="molecule type" value="Genomic_DNA"/>
</dbReference>
<dbReference type="InterPro" id="IPR006366">
    <property type="entry name" value="CobA/CysG_C"/>
</dbReference>
<dbReference type="GO" id="GO:0032259">
    <property type="term" value="P:methylation"/>
    <property type="evidence" value="ECO:0007669"/>
    <property type="project" value="UniProtKB-KW"/>
</dbReference>
<evidence type="ECO:0000256" key="6">
    <source>
        <dbReference type="ARBA" id="ARBA00023244"/>
    </source>
</evidence>
<dbReference type="CDD" id="cd11642">
    <property type="entry name" value="SUMT"/>
    <property type="match status" value="1"/>
</dbReference>
<evidence type="ECO:0000256" key="5">
    <source>
        <dbReference type="ARBA" id="ARBA00022691"/>
    </source>
</evidence>
<name>A0A7J3THB8_9EURY</name>
<dbReference type="PANTHER" id="PTHR45790">
    <property type="entry name" value="SIROHEME SYNTHASE-RELATED"/>
    <property type="match status" value="1"/>
</dbReference>
<evidence type="ECO:0000256" key="1">
    <source>
        <dbReference type="ARBA" id="ARBA00011738"/>
    </source>
</evidence>
<dbReference type="SUPFAM" id="SSF53790">
    <property type="entry name" value="Tetrapyrrole methylase"/>
    <property type="match status" value="1"/>
</dbReference>
<dbReference type="PROSITE" id="PS00840">
    <property type="entry name" value="SUMT_2"/>
    <property type="match status" value="1"/>
</dbReference>
<comment type="caution">
    <text evidence="9">The sequence shown here is derived from an EMBL/GenBank/DDBJ whole genome shotgun (WGS) entry which is preliminary data.</text>
</comment>
<evidence type="ECO:0000256" key="7">
    <source>
        <dbReference type="RuleBase" id="RU003960"/>
    </source>
</evidence>
<evidence type="ECO:0000256" key="4">
    <source>
        <dbReference type="ARBA" id="ARBA00022679"/>
    </source>
</evidence>
<dbReference type="GO" id="GO:0004851">
    <property type="term" value="F:uroporphyrin-III C-methyltransferase activity"/>
    <property type="evidence" value="ECO:0007669"/>
    <property type="project" value="UniProtKB-EC"/>
</dbReference>
<organism evidence="9">
    <name type="scientific">Geoglobus ahangari</name>
    <dbReference type="NCBI Taxonomy" id="113653"/>
    <lineage>
        <taxon>Archaea</taxon>
        <taxon>Methanobacteriati</taxon>
        <taxon>Methanobacteriota</taxon>
        <taxon>Archaeoglobi</taxon>
        <taxon>Archaeoglobales</taxon>
        <taxon>Archaeoglobaceae</taxon>
        <taxon>Geoglobus</taxon>
    </lineage>
</organism>
<dbReference type="InterPro" id="IPR003043">
    <property type="entry name" value="Uropor_MeTrfase_CS"/>
</dbReference>
<evidence type="ECO:0000256" key="2">
    <source>
        <dbReference type="ARBA" id="ARBA00012162"/>
    </source>
</evidence>
<dbReference type="Pfam" id="PF00590">
    <property type="entry name" value="TP_methylase"/>
    <property type="match status" value="1"/>
</dbReference>
<evidence type="ECO:0000259" key="8">
    <source>
        <dbReference type="Pfam" id="PF00590"/>
    </source>
</evidence>
<dbReference type="EC" id="2.1.1.107" evidence="2"/>
<feature type="domain" description="Tetrapyrrole methylase" evidence="8">
    <location>
        <begin position="6"/>
        <end position="213"/>
    </location>
</feature>
<keyword evidence="6" id="KW-0627">Porphyrin biosynthesis</keyword>
<comment type="similarity">
    <text evidence="7">Belongs to the precorrin methyltransferase family.</text>
</comment>
<sequence>MVGKGKVYLIGAGPGDPELLTLKALKSLKNSDVILYDALIDYRLIDELKKLGKKMIYVGKRSWDDGKKRQEYINSLLKELTDQGLTVARLKGGDPLIFGRGCIEIEFLEKENIPYEVIPGVSSINGVPSSCGIPLTHPELSSSILVVSGRADVMRWCKAPLEGTIVVLMGRDTIDEIAKGLIDLGRDKKTPVVAIENGTLPNQRIIVGTLSDIGEKVKRANVKGPLLIVIGEVVEKFCKKVIANAVRTE</sequence>
<dbReference type="InterPro" id="IPR035996">
    <property type="entry name" value="4pyrrol_Methylase_sf"/>
</dbReference>
<dbReference type="InterPro" id="IPR014777">
    <property type="entry name" value="4pyrrole_Mease_sub1"/>
</dbReference>
<reference evidence="9" key="1">
    <citation type="journal article" date="2020" name="mSystems">
        <title>Genome- and Community-Level Interaction Insights into Carbon Utilization and Element Cycling Functions of Hydrothermarchaeota in Hydrothermal Sediment.</title>
        <authorList>
            <person name="Zhou Z."/>
            <person name="Liu Y."/>
            <person name="Xu W."/>
            <person name="Pan J."/>
            <person name="Luo Z.H."/>
            <person name="Li M."/>
        </authorList>
    </citation>
    <scope>NUCLEOTIDE SEQUENCE [LARGE SCALE GENOMIC DNA]</scope>
    <source>
        <strain evidence="9">SpSt-10</strain>
    </source>
</reference>
<accession>A0A7J3THB8</accession>
<gene>
    <name evidence="9" type="primary">cobA</name>
    <name evidence="9" type="ORF">ENL48_02110</name>
</gene>
<dbReference type="Gene3D" id="3.40.1010.10">
    <property type="entry name" value="Cobalt-precorrin-4 Transmethylase, Domain 1"/>
    <property type="match status" value="1"/>
</dbReference>
<dbReference type="NCBIfam" id="NF004790">
    <property type="entry name" value="PRK06136.1"/>
    <property type="match status" value="1"/>
</dbReference>
<keyword evidence="5" id="KW-0949">S-adenosyl-L-methionine</keyword>